<comment type="caution">
    <text evidence="2">The sequence shown here is derived from an EMBL/GenBank/DDBJ whole genome shotgun (WGS) entry which is preliminary data.</text>
</comment>
<dbReference type="AlphaFoldDB" id="A0A4Y3KV29"/>
<evidence type="ECO:0000313" key="3">
    <source>
        <dbReference type="Proteomes" id="UP000317046"/>
    </source>
</evidence>
<name>A0A4Y3KV29_9CELL</name>
<dbReference type="RefSeq" id="WP_141372354.1">
    <property type="nucleotide sequence ID" value="NZ_BJLR01000019.1"/>
</dbReference>
<keyword evidence="3" id="KW-1185">Reference proteome</keyword>
<gene>
    <name evidence="2" type="ORF">CCE01nite_22380</name>
</gene>
<accession>A0A4Y3KV29</accession>
<reference evidence="2" key="1">
    <citation type="submission" date="2019-06" db="EMBL/GenBank/DDBJ databases">
        <title>Whole genome shotgun sequence of Cellulomonas cellasea NBRC 3753.</title>
        <authorList>
            <person name="Hosoyama A."/>
            <person name="Uohara A."/>
            <person name="Ohji S."/>
            <person name="Ichikawa N."/>
        </authorList>
    </citation>
    <scope>NUCLEOTIDE SEQUENCE [LARGE SCALE GENOMIC DNA]</scope>
    <source>
        <strain evidence="2">NBRC 3753</strain>
    </source>
</reference>
<feature type="region of interest" description="Disordered" evidence="1">
    <location>
        <begin position="297"/>
        <end position="325"/>
    </location>
</feature>
<protein>
    <recommendedName>
        <fullName evidence="4">Extradiol ring-cleavage dioxygenase class III enzyme subunit B domain-containing protein</fullName>
    </recommendedName>
</protein>
<sequence>MLVAAALVPDTVLLVPGASGATDVHPDLRAHALDAVRAVLARGPERVVVVAPGVGFEAGQSVRVTGGPVRASLAAAGLPDRALAWAGRAGAGARSDGAADATGPAPVGVSASVAVLLLRVAGWTGPVDVVETAPSTSADPGSAARLAATGRDLVADGSPRTGLVVVGSLSARHGPDAPRADDERAPGYDAAVLADLADAGPDALARLAALDPALAGELDVSGWAPWQVLVGAVRPAGAGAVRDAGADRVHAGGADAVRPRGAGAGFASPAVTPAGVTVAAPLGAQHVVGTWVVAPEPASEDSRTPHGGRPTVPAALPAGPWGSGA</sequence>
<dbReference type="EMBL" id="BJLR01000019">
    <property type="protein sequence ID" value="GEA88289.1"/>
    <property type="molecule type" value="Genomic_DNA"/>
</dbReference>
<evidence type="ECO:0000256" key="1">
    <source>
        <dbReference type="SAM" id="MobiDB-lite"/>
    </source>
</evidence>
<dbReference type="Proteomes" id="UP000317046">
    <property type="component" value="Unassembled WGS sequence"/>
</dbReference>
<proteinExistence type="predicted"/>
<evidence type="ECO:0000313" key="2">
    <source>
        <dbReference type="EMBL" id="GEA88289.1"/>
    </source>
</evidence>
<organism evidence="2 3">
    <name type="scientific">Cellulomonas cellasea</name>
    <dbReference type="NCBI Taxonomy" id="43670"/>
    <lineage>
        <taxon>Bacteria</taxon>
        <taxon>Bacillati</taxon>
        <taxon>Actinomycetota</taxon>
        <taxon>Actinomycetes</taxon>
        <taxon>Micrococcales</taxon>
        <taxon>Cellulomonadaceae</taxon>
        <taxon>Cellulomonas</taxon>
    </lineage>
</organism>
<evidence type="ECO:0008006" key="4">
    <source>
        <dbReference type="Google" id="ProtNLM"/>
    </source>
</evidence>
<dbReference type="Gene3D" id="3.40.830.10">
    <property type="entry name" value="LigB-like"/>
    <property type="match status" value="1"/>
</dbReference>